<keyword evidence="3" id="KW-1185">Reference proteome</keyword>
<sequence length="108" mass="12092">MQYRTVIKGGLNATLPFEIYSEIKLAIMEDPFNNFKSSASVASSTLILIGFIASLSSFLNEGMRFSTFSTKFSSNSILSNSFVRLMLFSSTFLRGPANLSDILYFQFR</sequence>
<dbReference type="EMBL" id="BMAO01038058">
    <property type="protein sequence ID" value="GFR22287.1"/>
    <property type="molecule type" value="Genomic_DNA"/>
</dbReference>
<accession>A0A8X6LVK9</accession>
<feature type="transmembrane region" description="Helical" evidence="1">
    <location>
        <begin position="38"/>
        <end position="59"/>
    </location>
</feature>
<comment type="caution">
    <text evidence="2">The sequence shown here is derived from an EMBL/GenBank/DDBJ whole genome shotgun (WGS) entry which is preliminary data.</text>
</comment>
<dbReference type="Proteomes" id="UP000887116">
    <property type="component" value="Unassembled WGS sequence"/>
</dbReference>
<reference evidence="2" key="1">
    <citation type="submission" date="2020-07" db="EMBL/GenBank/DDBJ databases">
        <title>Multicomponent nature underlies the extraordinary mechanical properties of spider dragline silk.</title>
        <authorList>
            <person name="Kono N."/>
            <person name="Nakamura H."/>
            <person name="Mori M."/>
            <person name="Yoshida Y."/>
            <person name="Ohtoshi R."/>
            <person name="Malay A.D."/>
            <person name="Moran D.A.P."/>
            <person name="Tomita M."/>
            <person name="Numata K."/>
            <person name="Arakawa K."/>
        </authorList>
    </citation>
    <scope>NUCLEOTIDE SEQUENCE</scope>
</reference>
<keyword evidence="1" id="KW-0472">Membrane</keyword>
<evidence type="ECO:0000313" key="3">
    <source>
        <dbReference type="Proteomes" id="UP000887116"/>
    </source>
</evidence>
<dbReference type="AlphaFoldDB" id="A0A8X6LVK9"/>
<evidence type="ECO:0000313" key="2">
    <source>
        <dbReference type="EMBL" id="GFR22287.1"/>
    </source>
</evidence>
<organism evidence="2 3">
    <name type="scientific">Trichonephila clavata</name>
    <name type="common">Joro spider</name>
    <name type="synonym">Nephila clavata</name>
    <dbReference type="NCBI Taxonomy" id="2740835"/>
    <lineage>
        <taxon>Eukaryota</taxon>
        <taxon>Metazoa</taxon>
        <taxon>Ecdysozoa</taxon>
        <taxon>Arthropoda</taxon>
        <taxon>Chelicerata</taxon>
        <taxon>Arachnida</taxon>
        <taxon>Araneae</taxon>
        <taxon>Araneomorphae</taxon>
        <taxon>Entelegynae</taxon>
        <taxon>Araneoidea</taxon>
        <taxon>Nephilidae</taxon>
        <taxon>Trichonephila</taxon>
    </lineage>
</organism>
<gene>
    <name evidence="2" type="ORF">TNCT_65651</name>
</gene>
<keyword evidence="1" id="KW-1133">Transmembrane helix</keyword>
<protein>
    <submittedName>
        <fullName evidence="2">Uncharacterized protein</fullName>
    </submittedName>
</protein>
<name>A0A8X6LVK9_TRICU</name>
<evidence type="ECO:0000256" key="1">
    <source>
        <dbReference type="SAM" id="Phobius"/>
    </source>
</evidence>
<keyword evidence="1" id="KW-0812">Transmembrane</keyword>
<proteinExistence type="predicted"/>